<dbReference type="Proteomes" id="UP000236370">
    <property type="component" value="Unassembled WGS sequence"/>
</dbReference>
<accession>A0A2J8M3F3</accession>
<gene>
    <name evidence="1" type="ORF">CK820_G0023877</name>
</gene>
<reference evidence="1 2" key="1">
    <citation type="submission" date="2017-12" db="EMBL/GenBank/DDBJ databases">
        <title>High-resolution comparative analysis of great ape genomes.</title>
        <authorList>
            <person name="Pollen A."/>
            <person name="Hastie A."/>
            <person name="Hormozdiari F."/>
            <person name="Dougherty M."/>
            <person name="Liu R."/>
            <person name="Chaisson M."/>
            <person name="Hoppe E."/>
            <person name="Hill C."/>
            <person name="Pang A."/>
            <person name="Hillier L."/>
            <person name="Baker C."/>
            <person name="Armstrong J."/>
            <person name="Shendure J."/>
            <person name="Paten B."/>
            <person name="Wilson R."/>
            <person name="Chao H."/>
            <person name="Schneider V."/>
            <person name="Ventura M."/>
            <person name="Kronenberg Z."/>
            <person name="Murali S."/>
            <person name="Gordon D."/>
            <person name="Cantsilieris S."/>
            <person name="Munson K."/>
            <person name="Nelson B."/>
            <person name="Raja A."/>
            <person name="Underwood J."/>
            <person name="Diekhans M."/>
            <person name="Fiddes I."/>
            <person name="Haussler D."/>
            <person name="Eichler E."/>
        </authorList>
    </citation>
    <scope>NUCLEOTIDE SEQUENCE [LARGE SCALE GENOMIC DNA]</scope>
    <source>
        <strain evidence="1">Yerkes chimp pedigree #C0471</strain>
    </source>
</reference>
<comment type="caution">
    <text evidence="1">The sequence shown here is derived from an EMBL/GenBank/DDBJ whole genome shotgun (WGS) entry which is preliminary data.</text>
</comment>
<evidence type="ECO:0000313" key="1">
    <source>
        <dbReference type="EMBL" id="PNI54050.1"/>
    </source>
</evidence>
<dbReference type="AlphaFoldDB" id="A0A2J8M3F3"/>
<protein>
    <submittedName>
        <fullName evidence="1">TIMMDC1 isoform 8</fullName>
    </submittedName>
</protein>
<dbReference type="EMBL" id="NBAG03000270">
    <property type="protein sequence ID" value="PNI54050.1"/>
    <property type="molecule type" value="Genomic_DNA"/>
</dbReference>
<proteinExistence type="predicted"/>
<sequence>TADSEVLEERQKRLPYVPEPYYPESGWDRLRELFGKE</sequence>
<name>A0A2J8M3F3_PANTR</name>
<feature type="non-terminal residue" evidence="1">
    <location>
        <position position="1"/>
    </location>
</feature>
<organism evidence="1 2">
    <name type="scientific">Pan troglodytes</name>
    <name type="common">Chimpanzee</name>
    <dbReference type="NCBI Taxonomy" id="9598"/>
    <lineage>
        <taxon>Eukaryota</taxon>
        <taxon>Metazoa</taxon>
        <taxon>Chordata</taxon>
        <taxon>Craniata</taxon>
        <taxon>Vertebrata</taxon>
        <taxon>Euteleostomi</taxon>
        <taxon>Mammalia</taxon>
        <taxon>Eutheria</taxon>
        <taxon>Euarchontoglires</taxon>
        <taxon>Primates</taxon>
        <taxon>Haplorrhini</taxon>
        <taxon>Catarrhini</taxon>
        <taxon>Hominidae</taxon>
        <taxon>Pan</taxon>
    </lineage>
</organism>
<evidence type="ECO:0000313" key="2">
    <source>
        <dbReference type="Proteomes" id="UP000236370"/>
    </source>
</evidence>